<evidence type="ECO:0000256" key="2">
    <source>
        <dbReference type="ARBA" id="ARBA00022679"/>
    </source>
</evidence>
<keyword evidence="3" id="KW-0479">Metal-binding</keyword>
<dbReference type="SUPFAM" id="SSF50800">
    <property type="entry name" value="PK beta-barrel domain-like"/>
    <property type="match status" value="1"/>
</dbReference>
<dbReference type="InterPro" id="IPR015806">
    <property type="entry name" value="Pyrv_Knase_insert_dom_sf"/>
</dbReference>
<dbReference type="InterPro" id="IPR001697">
    <property type="entry name" value="Pyr_Knase"/>
</dbReference>
<dbReference type="AlphaFoldDB" id="A0AAN7M861"/>
<dbReference type="Gene3D" id="2.40.33.10">
    <property type="entry name" value="PK beta-barrel domain-like"/>
    <property type="match status" value="1"/>
</dbReference>
<keyword evidence="2" id="KW-0808">Transferase</keyword>
<evidence type="ECO:0000313" key="5">
    <source>
        <dbReference type="EMBL" id="KAK4801045.1"/>
    </source>
</evidence>
<organism evidence="5 6">
    <name type="scientific">Trapa natans</name>
    <name type="common">Water chestnut</name>
    <dbReference type="NCBI Taxonomy" id="22666"/>
    <lineage>
        <taxon>Eukaryota</taxon>
        <taxon>Viridiplantae</taxon>
        <taxon>Streptophyta</taxon>
        <taxon>Embryophyta</taxon>
        <taxon>Tracheophyta</taxon>
        <taxon>Spermatophyta</taxon>
        <taxon>Magnoliopsida</taxon>
        <taxon>eudicotyledons</taxon>
        <taxon>Gunneridae</taxon>
        <taxon>Pentapetalae</taxon>
        <taxon>rosids</taxon>
        <taxon>malvids</taxon>
        <taxon>Myrtales</taxon>
        <taxon>Lythraceae</taxon>
        <taxon>Trapa</taxon>
    </lineage>
</organism>
<keyword evidence="6" id="KW-1185">Reference proteome</keyword>
<reference evidence="5 6" key="1">
    <citation type="journal article" date="2023" name="Hortic Res">
        <title>Pangenome of water caltrop reveals structural variations and asymmetric subgenome divergence after allopolyploidization.</title>
        <authorList>
            <person name="Zhang X."/>
            <person name="Chen Y."/>
            <person name="Wang L."/>
            <person name="Yuan Y."/>
            <person name="Fang M."/>
            <person name="Shi L."/>
            <person name="Lu R."/>
            <person name="Comes H.P."/>
            <person name="Ma Y."/>
            <person name="Chen Y."/>
            <person name="Huang G."/>
            <person name="Zhou Y."/>
            <person name="Zheng Z."/>
            <person name="Qiu Y."/>
        </authorList>
    </citation>
    <scope>NUCLEOTIDE SEQUENCE [LARGE SCALE GENOMIC DNA]</scope>
    <source>
        <strain evidence="5">F231</strain>
    </source>
</reference>
<feature type="domain" description="Pyruvate kinase barrel" evidence="4">
    <location>
        <begin position="10"/>
        <end position="96"/>
    </location>
</feature>
<evidence type="ECO:0000259" key="4">
    <source>
        <dbReference type="Pfam" id="PF00224"/>
    </source>
</evidence>
<evidence type="ECO:0000313" key="6">
    <source>
        <dbReference type="Proteomes" id="UP001346149"/>
    </source>
</evidence>
<dbReference type="EMBL" id="JAXQNO010000003">
    <property type="protein sequence ID" value="KAK4801045.1"/>
    <property type="molecule type" value="Genomic_DNA"/>
</dbReference>
<protein>
    <recommendedName>
        <fullName evidence="4">Pyruvate kinase barrel domain-containing protein</fullName>
    </recommendedName>
</protein>
<gene>
    <name evidence="5" type="ORF">SAY86_021532</name>
</gene>
<proteinExistence type="predicted"/>
<dbReference type="InterPro" id="IPR015793">
    <property type="entry name" value="Pyrv_Knase_brl"/>
</dbReference>
<sequence length="105" mass="11928">MVRPSSTITTYYTIKGDSEMISMRYRKLALDLKSENTILCADGTITLTVIFSDPSIGTVWCYCENTTTLGERKNVNLIRVVVDLLTLTEKDKEDILHWDIPIILV</sequence>
<name>A0AAN7M861_TRANT</name>
<dbReference type="Proteomes" id="UP001346149">
    <property type="component" value="Unassembled WGS sequence"/>
</dbReference>
<comment type="caution">
    <text evidence="5">The sequence shown here is derived from an EMBL/GenBank/DDBJ whole genome shotgun (WGS) entry which is preliminary data.</text>
</comment>
<dbReference type="Pfam" id="PF00224">
    <property type="entry name" value="PK"/>
    <property type="match status" value="1"/>
</dbReference>
<evidence type="ECO:0000256" key="3">
    <source>
        <dbReference type="ARBA" id="ARBA00022723"/>
    </source>
</evidence>
<dbReference type="GO" id="GO:0030955">
    <property type="term" value="F:potassium ion binding"/>
    <property type="evidence" value="ECO:0007669"/>
    <property type="project" value="InterPro"/>
</dbReference>
<dbReference type="GO" id="GO:0004743">
    <property type="term" value="F:pyruvate kinase activity"/>
    <property type="evidence" value="ECO:0007669"/>
    <property type="project" value="InterPro"/>
</dbReference>
<evidence type="ECO:0000256" key="1">
    <source>
        <dbReference type="ARBA" id="ARBA00001958"/>
    </source>
</evidence>
<accession>A0AAN7M861</accession>
<dbReference type="InterPro" id="IPR011037">
    <property type="entry name" value="Pyrv_Knase-like_insert_dom_sf"/>
</dbReference>
<dbReference type="GO" id="GO:0000287">
    <property type="term" value="F:magnesium ion binding"/>
    <property type="evidence" value="ECO:0007669"/>
    <property type="project" value="InterPro"/>
</dbReference>
<comment type="cofactor">
    <cofactor evidence="1">
        <name>K(+)</name>
        <dbReference type="ChEBI" id="CHEBI:29103"/>
    </cofactor>
</comment>
<dbReference type="PANTHER" id="PTHR11817">
    <property type="entry name" value="PYRUVATE KINASE"/>
    <property type="match status" value="1"/>
</dbReference>